<protein>
    <submittedName>
        <fullName evidence="3">Uncharacterized protein</fullName>
    </submittedName>
</protein>
<keyword evidence="2" id="KW-0732">Signal</keyword>
<reference evidence="3" key="1">
    <citation type="submission" date="2019-03" db="UniProtKB">
        <authorList>
            <consortium name="Ensembl"/>
        </authorList>
    </citation>
    <scope>IDENTIFICATION</scope>
</reference>
<organism evidence="3">
    <name type="scientific">Ursus maritimus</name>
    <name type="common">Polar bear</name>
    <name type="synonym">Thalarctos maritimus</name>
    <dbReference type="NCBI Taxonomy" id="29073"/>
    <lineage>
        <taxon>Eukaryota</taxon>
        <taxon>Metazoa</taxon>
        <taxon>Chordata</taxon>
        <taxon>Craniata</taxon>
        <taxon>Vertebrata</taxon>
        <taxon>Euteleostomi</taxon>
        <taxon>Mammalia</taxon>
        <taxon>Eutheria</taxon>
        <taxon>Laurasiatheria</taxon>
        <taxon>Carnivora</taxon>
        <taxon>Caniformia</taxon>
        <taxon>Ursidae</taxon>
        <taxon>Ursus</taxon>
    </lineage>
</organism>
<evidence type="ECO:0000256" key="2">
    <source>
        <dbReference type="SAM" id="SignalP"/>
    </source>
</evidence>
<evidence type="ECO:0000313" key="3">
    <source>
        <dbReference type="Ensembl" id="ENSUMAP00000003261"/>
    </source>
</evidence>
<dbReference type="Ensembl" id="ENSUMAT00000004013.1">
    <property type="protein sequence ID" value="ENSUMAP00000003261.1"/>
    <property type="gene ID" value="ENSUMAG00000002786.1"/>
</dbReference>
<proteinExistence type="predicted"/>
<feature type="signal peptide" evidence="2">
    <location>
        <begin position="1"/>
        <end position="19"/>
    </location>
</feature>
<feature type="chain" id="PRO_5019513865" evidence="2">
    <location>
        <begin position="20"/>
        <end position="62"/>
    </location>
</feature>
<sequence>MIPLPSPCSLTPLLARALALPCGLPCGGHLWVTPQLKETGRGGQESPLPGLGGEPRTIHWGR</sequence>
<evidence type="ECO:0000256" key="1">
    <source>
        <dbReference type="SAM" id="MobiDB-lite"/>
    </source>
</evidence>
<accession>A0A452T5V2</accession>
<dbReference type="AlphaFoldDB" id="A0A452T5V2"/>
<feature type="region of interest" description="Disordered" evidence="1">
    <location>
        <begin position="37"/>
        <end position="62"/>
    </location>
</feature>
<name>A0A452T5V2_URSMA</name>